<feature type="signal peptide" evidence="1">
    <location>
        <begin position="1"/>
        <end position="23"/>
    </location>
</feature>
<dbReference type="Proteomes" id="UP000298588">
    <property type="component" value="Chromosome"/>
</dbReference>
<evidence type="ECO:0000256" key="1">
    <source>
        <dbReference type="SAM" id="SignalP"/>
    </source>
</evidence>
<keyword evidence="1" id="KW-0732">Signal</keyword>
<dbReference type="KEGG" id="paqt:E8L99_08820"/>
<evidence type="ECO:0000313" key="3">
    <source>
        <dbReference type="EMBL" id="QCK85856.1"/>
    </source>
</evidence>
<dbReference type="AlphaFoldDB" id="A0A4D7QKJ9"/>
<organism evidence="3 4">
    <name type="scientific">Phreatobacter aquaticus</name>
    <dbReference type="NCBI Taxonomy" id="2570229"/>
    <lineage>
        <taxon>Bacteria</taxon>
        <taxon>Pseudomonadati</taxon>
        <taxon>Pseudomonadota</taxon>
        <taxon>Alphaproteobacteria</taxon>
        <taxon>Hyphomicrobiales</taxon>
        <taxon>Phreatobacteraceae</taxon>
        <taxon>Phreatobacter</taxon>
    </lineage>
</organism>
<dbReference type="RefSeq" id="WP_137099189.1">
    <property type="nucleotide sequence ID" value="NZ_CP039865.1"/>
</dbReference>
<keyword evidence="4" id="KW-1185">Reference proteome</keyword>
<name>A0A4D7QKJ9_9HYPH</name>
<protein>
    <submittedName>
        <fullName evidence="3">Disulfide bond formation protein DsbA</fullName>
    </submittedName>
</protein>
<gene>
    <name evidence="3" type="ORF">E8L99_08820</name>
</gene>
<dbReference type="SUPFAM" id="SSF52833">
    <property type="entry name" value="Thioredoxin-like"/>
    <property type="match status" value="1"/>
</dbReference>
<reference evidence="3 4" key="1">
    <citation type="submission" date="2019-04" db="EMBL/GenBank/DDBJ databases">
        <title>Phreatobacter aquaticus sp. nov.</title>
        <authorList>
            <person name="Choi A."/>
            <person name="Baek K."/>
        </authorList>
    </citation>
    <scope>NUCLEOTIDE SEQUENCE [LARGE SCALE GENOMIC DNA]</scope>
    <source>
        <strain evidence="3 4">NMCR1094</strain>
    </source>
</reference>
<dbReference type="EMBL" id="CP039865">
    <property type="protein sequence ID" value="QCK85856.1"/>
    <property type="molecule type" value="Genomic_DNA"/>
</dbReference>
<feature type="domain" description="Thioredoxin-like fold" evidence="2">
    <location>
        <begin position="57"/>
        <end position="200"/>
    </location>
</feature>
<feature type="chain" id="PRO_5020624544" evidence="1">
    <location>
        <begin position="24"/>
        <end position="226"/>
    </location>
</feature>
<dbReference type="OrthoDB" id="9780147at2"/>
<proteinExistence type="predicted"/>
<sequence length="226" mass="23819">MLRHSRRKLLASGLSLMAGPALAQGAWYPLFGADGREVPNFRVPVEIETEITELDNALLIGSAEADITITEIYDSNCGFCRRAARDIHAMVAADPDLAVRFINAPSLGIPSFQAARVEYAVKLLGGADKAKAYQAASMAARGVFDGIRGLAVAADLGLDRAAVEDIADKRETGQVLAQAARLANSANLAATPSFMLAGVALIGWPGRTVLEAAVKAVRQCDKPVCD</sequence>
<dbReference type="InterPro" id="IPR012336">
    <property type="entry name" value="Thioredoxin-like_fold"/>
</dbReference>
<evidence type="ECO:0000313" key="4">
    <source>
        <dbReference type="Proteomes" id="UP000298588"/>
    </source>
</evidence>
<evidence type="ECO:0000259" key="2">
    <source>
        <dbReference type="Pfam" id="PF13462"/>
    </source>
</evidence>
<dbReference type="Gene3D" id="3.40.30.10">
    <property type="entry name" value="Glutaredoxin"/>
    <property type="match status" value="1"/>
</dbReference>
<dbReference type="Pfam" id="PF13462">
    <property type="entry name" value="Thioredoxin_4"/>
    <property type="match status" value="1"/>
</dbReference>
<accession>A0A4D7QKJ9</accession>
<dbReference type="InterPro" id="IPR036249">
    <property type="entry name" value="Thioredoxin-like_sf"/>
</dbReference>